<feature type="region of interest" description="Disordered" evidence="1">
    <location>
        <begin position="471"/>
        <end position="491"/>
    </location>
</feature>
<proteinExistence type="predicted"/>
<dbReference type="PANTHER" id="PTHR34216">
    <property type="match status" value="1"/>
</dbReference>
<accession>A0A1M6KSR0</accession>
<evidence type="ECO:0000313" key="4">
    <source>
        <dbReference type="Proteomes" id="UP000184386"/>
    </source>
</evidence>
<dbReference type="GO" id="GO:0005975">
    <property type="term" value="P:carbohydrate metabolic process"/>
    <property type="evidence" value="ECO:0007669"/>
    <property type="project" value="InterPro"/>
</dbReference>
<sequence>MKKKRLDKDKRKIIRSILEAVLLIILAVVVIRALFTMKSYQPYKESKVELGSNQEDGFIAVSYIAVDREGTSSMISVSRLEEQLKALYDNGYVTITQQDVLDYYQKGKALPRKALFLMFEDGRRDTAIFAQKIMEKYNFKGTMLSYGDKFGSRDFKFLTPKDLLNLDDSSFWELGTNGYRLSYINVFDRYNNYLGELNSLEYVKVRKYLGRNYNQYLMDFIRDAYGIPKESYEEMKERISGDYRLVDTIYTKKLKNVPEVYVLMHSNTGSFANNDKVSEINEEWIKKLFAMNFNREGYSYNTTESSLYDLTRMQPQPYWYPNHLLMRIKDDTKAELQFVNGEEKRRKNWETVKGAAEFKASDIILTSESQGNGLLRLKDSKDYKNLNISVTLTGNKLGSQAVYLRADEKLSRYTAVRLQNNYLLVEENGKNLLKLNLDEFDGKSVQSLEENEQEALKEEYKVYKDGSSAFGTKTSMEEQKNPDNKEAKSVRQGAEPYLPDIQINEAGNRKVDIILEGNSLTVKIDGRTAAEKIAVGNTQPGYVYLESAWGEYGYSQRNIADDVYDGVFHELVIWNNEKQNTALYDNRLKGMDKTQYEIKNKWNHLINWFIKAL</sequence>
<dbReference type="AlphaFoldDB" id="A0A1M6KSR0"/>
<evidence type="ECO:0000313" key="3">
    <source>
        <dbReference type="EMBL" id="SHJ62027.1"/>
    </source>
</evidence>
<dbReference type="PANTHER" id="PTHR34216:SF7">
    <property type="entry name" value="POLY-BETA-1,6-N-ACETYL-D-GLUCOSAMINE N-DEACETYLASE"/>
    <property type="match status" value="1"/>
</dbReference>
<dbReference type="OrthoDB" id="5437800at2"/>
<keyword evidence="4" id="KW-1185">Reference proteome</keyword>
<feature type="transmembrane region" description="Helical" evidence="2">
    <location>
        <begin position="12"/>
        <end position="35"/>
    </location>
</feature>
<protein>
    <recommendedName>
        <fullName evidence="5">Polysaccharide deacetylase</fullName>
    </recommendedName>
</protein>
<organism evidence="3 4">
    <name type="scientific">Anaerocolumna jejuensis DSM 15929</name>
    <dbReference type="NCBI Taxonomy" id="1121322"/>
    <lineage>
        <taxon>Bacteria</taxon>
        <taxon>Bacillati</taxon>
        <taxon>Bacillota</taxon>
        <taxon>Clostridia</taxon>
        <taxon>Lachnospirales</taxon>
        <taxon>Lachnospiraceae</taxon>
        <taxon>Anaerocolumna</taxon>
    </lineage>
</organism>
<reference evidence="3 4" key="1">
    <citation type="submission" date="2016-11" db="EMBL/GenBank/DDBJ databases">
        <authorList>
            <person name="Jaros S."/>
            <person name="Januszkiewicz K."/>
            <person name="Wedrychowicz H."/>
        </authorList>
    </citation>
    <scope>NUCLEOTIDE SEQUENCE [LARGE SCALE GENOMIC DNA]</scope>
    <source>
        <strain evidence="3 4">DSM 15929</strain>
    </source>
</reference>
<gene>
    <name evidence="3" type="ORF">SAMN02745136_00569</name>
</gene>
<evidence type="ECO:0008006" key="5">
    <source>
        <dbReference type="Google" id="ProtNLM"/>
    </source>
</evidence>
<dbReference type="InterPro" id="IPR011330">
    <property type="entry name" value="Glyco_hydro/deAcase_b/a-brl"/>
</dbReference>
<keyword evidence="2" id="KW-0472">Membrane</keyword>
<feature type="compositionally biased region" description="Basic and acidic residues" evidence="1">
    <location>
        <begin position="475"/>
        <end position="489"/>
    </location>
</feature>
<evidence type="ECO:0000256" key="1">
    <source>
        <dbReference type="SAM" id="MobiDB-lite"/>
    </source>
</evidence>
<dbReference type="STRING" id="1121322.SAMN02745136_00569"/>
<dbReference type="SUPFAM" id="SSF88713">
    <property type="entry name" value="Glycoside hydrolase/deacetylase"/>
    <property type="match status" value="1"/>
</dbReference>
<keyword evidence="2" id="KW-0812">Transmembrane</keyword>
<dbReference type="InterPro" id="IPR051398">
    <property type="entry name" value="Polysacch_Deacetylase"/>
</dbReference>
<evidence type="ECO:0000256" key="2">
    <source>
        <dbReference type="SAM" id="Phobius"/>
    </source>
</evidence>
<keyword evidence="2" id="KW-1133">Transmembrane helix</keyword>
<name>A0A1M6KSR0_9FIRM</name>
<dbReference type="Gene3D" id="3.20.20.370">
    <property type="entry name" value="Glycoside hydrolase/deacetylase"/>
    <property type="match status" value="1"/>
</dbReference>
<dbReference type="Proteomes" id="UP000184386">
    <property type="component" value="Unassembled WGS sequence"/>
</dbReference>
<dbReference type="EMBL" id="FRAC01000006">
    <property type="protein sequence ID" value="SHJ62027.1"/>
    <property type="molecule type" value="Genomic_DNA"/>
</dbReference>
<dbReference type="RefSeq" id="WP_073272687.1">
    <property type="nucleotide sequence ID" value="NZ_FRAC01000006.1"/>
</dbReference>